<feature type="domain" description="Proline dehydrogenase" evidence="6">
    <location>
        <begin position="2"/>
        <end position="100"/>
    </location>
</feature>
<dbReference type="AlphaFoldDB" id="A0A317T109"/>
<comment type="catalytic activity">
    <reaction evidence="5">
        <text>L-proline + a quinone = (S)-1-pyrroline-5-carboxylate + a quinol + H(+)</text>
        <dbReference type="Rhea" id="RHEA:23784"/>
        <dbReference type="ChEBI" id="CHEBI:15378"/>
        <dbReference type="ChEBI" id="CHEBI:17388"/>
        <dbReference type="ChEBI" id="CHEBI:24646"/>
        <dbReference type="ChEBI" id="CHEBI:60039"/>
        <dbReference type="ChEBI" id="CHEBI:132124"/>
        <dbReference type="EC" id="1.5.5.2"/>
    </reaction>
</comment>
<protein>
    <recommendedName>
        <fullName evidence="2 5">Proline dehydrogenase</fullName>
        <ecNumber evidence="2 5">1.5.5.2</ecNumber>
    </recommendedName>
</protein>
<keyword evidence="3 5" id="KW-0560">Oxidoreductase</keyword>
<comment type="similarity">
    <text evidence="1 5">Belongs to the proline oxidase family.</text>
</comment>
<keyword evidence="4 5" id="KW-0642">Proline metabolism</keyword>
<comment type="function">
    <text evidence="5">Converts proline to delta-1-pyrroline-5-carboxylate.</text>
</comment>
<dbReference type="GO" id="GO:0004657">
    <property type="term" value="F:proline dehydrogenase activity"/>
    <property type="evidence" value="ECO:0007669"/>
    <property type="project" value="UniProtKB-EC"/>
</dbReference>
<evidence type="ECO:0000259" key="6">
    <source>
        <dbReference type="Pfam" id="PF01619"/>
    </source>
</evidence>
<evidence type="ECO:0000256" key="3">
    <source>
        <dbReference type="ARBA" id="ARBA00023002"/>
    </source>
</evidence>
<dbReference type="GO" id="GO:0005739">
    <property type="term" value="C:mitochondrion"/>
    <property type="evidence" value="ECO:0007669"/>
    <property type="project" value="TreeGrafter"/>
</dbReference>
<dbReference type="EC" id="1.5.5.2" evidence="2 5"/>
<dbReference type="EMBL" id="PYWC01000010">
    <property type="protein sequence ID" value="PWW79121.1"/>
    <property type="molecule type" value="Genomic_DNA"/>
</dbReference>
<dbReference type="InterPro" id="IPR002872">
    <property type="entry name" value="Proline_DH_dom"/>
</dbReference>
<organism evidence="7 8">
    <name type="scientific">Tuber magnatum</name>
    <name type="common">white Piedmont truffle</name>
    <dbReference type="NCBI Taxonomy" id="42249"/>
    <lineage>
        <taxon>Eukaryota</taxon>
        <taxon>Fungi</taxon>
        <taxon>Dikarya</taxon>
        <taxon>Ascomycota</taxon>
        <taxon>Pezizomycotina</taxon>
        <taxon>Pezizomycetes</taxon>
        <taxon>Pezizales</taxon>
        <taxon>Tuberaceae</taxon>
        <taxon>Tuber</taxon>
    </lineage>
</organism>
<proteinExistence type="inferred from homology"/>
<dbReference type="InterPro" id="IPR029041">
    <property type="entry name" value="FAD-linked_oxidoreductase-like"/>
</dbReference>
<dbReference type="SUPFAM" id="SSF51730">
    <property type="entry name" value="FAD-linked oxidoreductase"/>
    <property type="match status" value="1"/>
</dbReference>
<dbReference type="STRING" id="42249.A0A317T109"/>
<dbReference type="GO" id="GO:0071949">
    <property type="term" value="F:FAD binding"/>
    <property type="evidence" value="ECO:0007669"/>
    <property type="project" value="TreeGrafter"/>
</dbReference>
<dbReference type="Gene3D" id="3.20.20.220">
    <property type="match status" value="1"/>
</dbReference>
<dbReference type="Proteomes" id="UP000246991">
    <property type="component" value="Unassembled WGS sequence"/>
</dbReference>
<evidence type="ECO:0000313" key="8">
    <source>
        <dbReference type="Proteomes" id="UP000246991"/>
    </source>
</evidence>
<dbReference type="Pfam" id="PF01619">
    <property type="entry name" value="Pro_dh"/>
    <property type="match status" value="1"/>
</dbReference>
<evidence type="ECO:0000313" key="7">
    <source>
        <dbReference type="EMBL" id="PWW79121.1"/>
    </source>
</evidence>
<evidence type="ECO:0000256" key="1">
    <source>
        <dbReference type="ARBA" id="ARBA00005869"/>
    </source>
</evidence>
<evidence type="ECO:0000256" key="4">
    <source>
        <dbReference type="ARBA" id="ARBA00023062"/>
    </source>
</evidence>
<dbReference type="OrthoDB" id="5464at2759"/>
<accession>A0A317T109</accession>
<evidence type="ECO:0000256" key="5">
    <source>
        <dbReference type="RuleBase" id="RU364054"/>
    </source>
</evidence>
<sequence length="121" mass="13661">MARHLSKGTGKIDLVVASHNRRSVELALSLRRQLGLNSDVGELTCAQLMGMADELSLGLLSGRLDGEEIKVYKYAVWGTTQECVKYLVRRAEENKDAVSRSFENRAACMKEIWRRMRFAKA</sequence>
<comment type="caution">
    <text evidence="7">The sequence shown here is derived from an EMBL/GenBank/DDBJ whole genome shotgun (WGS) entry which is preliminary data.</text>
</comment>
<dbReference type="InterPro" id="IPR015659">
    <property type="entry name" value="Proline_oxidase"/>
</dbReference>
<dbReference type="PANTHER" id="PTHR13914:SF0">
    <property type="entry name" value="PROLINE DEHYDROGENASE 1, MITOCHONDRIAL"/>
    <property type="match status" value="1"/>
</dbReference>
<keyword evidence="8" id="KW-1185">Reference proteome</keyword>
<reference evidence="7 8" key="1">
    <citation type="submission" date="2018-03" db="EMBL/GenBank/DDBJ databases">
        <title>Genomes of Pezizomycetes fungi and the evolution of truffles.</title>
        <authorList>
            <person name="Murat C."/>
            <person name="Payen T."/>
            <person name="Noel B."/>
            <person name="Kuo A."/>
            <person name="Martin F.M."/>
        </authorList>
    </citation>
    <scope>NUCLEOTIDE SEQUENCE [LARGE SCALE GENOMIC DNA]</scope>
    <source>
        <strain evidence="7">091103-1</strain>
    </source>
</reference>
<keyword evidence="5" id="KW-0285">Flavoprotein</keyword>
<name>A0A317T109_9PEZI</name>
<dbReference type="PANTHER" id="PTHR13914">
    <property type="entry name" value="PROLINE OXIDASE"/>
    <property type="match status" value="1"/>
</dbReference>
<keyword evidence="5" id="KW-0274">FAD</keyword>
<dbReference type="GO" id="GO:0010133">
    <property type="term" value="P:L-proline catabolic process to L-glutamate"/>
    <property type="evidence" value="ECO:0007669"/>
    <property type="project" value="TreeGrafter"/>
</dbReference>
<evidence type="ECO:0000256" key="2">
    <source>
        <dbReference type="ARBA" id="ARBA00012695"/>
    </source>
</evidence>
<comment type="cofactor">
    <cofactor evidence="5">
        <name>FAD</name>
        <dbReference type="ChEBI" id="CHEBI:57692"/>
    </cofactor>
</comment>
<gene>
    <name evidence="7" type="ORF">C7212DRAFT_152727</name>
</gene>